<dbReference type="PANTHER" id="PTHR47331">
    <property type="entry name" value="PHD-TYPE DOMAIN-CONTAINING PROTEIN"/>
    <property type="match status" value="1"/>
</dbReference>
<organism evidence="3 4">
    <name type="scientific">Labeo rohita</name>
    <name type="common">Indian major carp</name>
    <name type="synonym">Cyprinus rohita</name>
    <dbReference type="NCBI Taxonomy" id="84645"/>
    <lineage>
        <taxon>Eukaryota</taxon>
        <taxon>Metazoa</taxon>
        <taxon>Chordata</taxon>
        <taxon>Craniata</taxon>
        <taxon>Vertebrata</taxon>
        <taxon>Euteleostomi</taxon>
        <taxon>Actinopterygii</taxon>
        <taxon>Neopterygii</taxon>
        <taxon>Teleostei</taxon>
        <taxon>Ostariophysi</taxon>
        <taxon>Cypriniformes</taxon>
        <taxon>Cyprinidae</taxon>
        <taxon>Labeoninae</taxon>
        <taxon>Labeonini</taxon>
        <taxon>Labeo</taxon>
    </lineage>
</organism>
<feature type="compositionally biased region" description="Basic and acidic residues" evidence="1">
    <location>
        <begin position="51"/>
        <end position="60"/>
    </location>
</feature>
<keyword evidence="4" id="KW-1185">Reference proteome</keyword>
<gene>
    <name evidence="3" type="ORF">ROHU_008462</name>
    <name evidence="2" type="ORF">ROHU_029088</name>
</gene>
<feature type="compositionally biased region" description="Low complexity" evidence="1">
    <location>
        <begin position="158"/>
        <end position="169"/>
    </location>
</feature>
<evidence type="ECO:0000313" key="2">
    <source>
        <dbReference type="EMBL" id="RXN13329.1"/>
    </source>
</evidence>
<comment type="caution">
    <text evidence="3">The sequence shown here is derived from an EMBL/GenBank/DDBJ whole genome shotgun (WGS) entry which is preliminary data.</text>
</comment>
<dbReference type="PANTHER" id="PTHR47331:SF5">
    <property type="entry name" value="RIBONUCLEASE H"/>
    <property type="match status" value="1"/>
</dbReference>
<feature type="compositionally biased region" description="Pro residues" evidence="1">
    <location>
        <begin position="196"/>
        <end position="210"/>
    </location>
</feature>
<accession>A0A498M869</accession>
<evidence type="ECO:0000313" key="4">
    <source>
        <dbReference type="Proteomes" id="UP000290572"/>
    </source>
</evidence>
<dbReference type="EMBL" id="QBIY01012990">
    <property type="protein sequence ID" value="RXN13329.1"/>
    <property type="molecule type" value="Genomic_DNA"/>
</dbReference>
<sequence length="484" mass="54805">MSEPQSSEYRIQGARPKRSVRQPTYLQDFEVQYPGKPQVMVPFTQTAQQTDGKEDYHMDDTTGACFQGSRDYSSEEGAEGGTPDSLEVTGPQIAPWYLVTDQWSVQDDYTHSLPPDLRKTVHDLEKENRELRQSQLSMRQELRRLTEIQQGMQDMLTRSQSSHRSSPTSKRQHSSPTPPVPSPRTIYKESQTHVPKPAPRAQPVPAPHKIPTPKSTQPYDTDDDAHYVPPPVRRHCDDIPATGKVSAQVPSNSPEPYRHYINPRQPEMDRSAPNSSMPSAYYSVQPYGLPATQPGWQMNVNRQETTYRGPQPTIPDFIRRDPGEFARFKLALGNLLPEDANELFKYQVLVDHLKLLEACLIADSFLNSPTPYSDTMAALTERFGRPHQFALSRIAAVMDSPDVQSGDNKAFECFALQIQALVGLLKTLDTEGEVELRCGSHVARLLTKLPPELRSSFRRHMSYEPGVVYTLLDFAKWLKLESWC</sequence>
<dbReference type="AlphaFoldDB" id="A0A498M869"/>
<dbReference type="EMBL" id="QBIY01012808">
    <property type="protein sequence ID" value="RXN16063.1"/>
    <property type="molecule type" value="Genomic_DNA"/>
</dbReference>
<dbReference type="Proteomes" id="UP000290572">
    <property type="component" value="Unassembled WGS sequence"/>
</dbReference>
<feature type="region of interest" description="Disordered" evidence="1">
    <location>
        <begin position="154"/>
        <end position="256"/>
    </location>
</feature>
<reference evidence="3 4" key="1">
    <citation type="submission" date="2018-03" db="EMBL/GenBank/DDBJ databases">
        <title>Draft genome sequence of Rohu Carp (Labeo rohita).</title>
        <authorList>
            <person name="Das P."/>
            <person name="Kushwaha B."/>
            <person name="Joshi C.G."/>
            <person name="Kumar D."/>
            <person name="Nagpure N.S."/>
            <person name="Sahoo L."/>
            <person name="Das S.P."/>
            <person name="Bit A."/>
            <person name="Patnaik S."/>
            <person name="Meher P.K."/>
            <person name="Jayasankar P."/>
            <person name="Koringa P.G."/>
            <person name="Patel N.V."/>
            <person name="Hinsu A.T."/>
            <person name="Kumar R."/>
            <person name="Pandey M."/>
            <person name="Agarwal S."/>
            <person name="Srivastava S."/>
            <person name="Singh M."/>
            <person name="Iquebal M.A."/>
            <person name="Jaiswal S."/>
            <person name="Angadi U.B."/>
            <person name="Kumar N."/>
            <person name="Raza M."/>
            <person name="Shah T.M."/>
            <person name="Rai A."/>
            <person name="Jena J.K."/>
        </authorList>
    </citation>
    <scope>NUCLEOTIDE SEQUENCE [LARGE SCALE GENOMIC DNA]</scope>
    <source>
        <strain evidence="3">DASCIFA01</strain>
        <tissue evidence="3">Testis</tissue>
    </source>
</reference>
<feature type="region of interest" description="Disordered" evidence="1">
    <location>
        <begin position="1"/>
        <end position="23"/>
    </location>
</feature>
<proteinExistence type="predicted"/>
<feature type="region of interest" description="Disordered" evidence="1">
    <location>
        <begin position="48"/>
        <end position="87"/>
    </location>
</feature>
<evidence type="ECO:0000313" key="3">
    <source>
        <dbReference type="EMBL" id="RXN16063.1"/>
    </source>
</evidence>
<evidence type="ECO:0000256" key="1">
    <source>
        <dbReference type="SAM" id="MobiDB-lite"/>
    </source>
</evidence>
<name>A0A498M869_LABRO</name>
<protein>
    <submittedName>
        <fullName evidence="3">Guanine nucleotide-binding subunit alpha-12 isoform X2</fullName>
    </submittedName>
</protein>